<dbReference type="AlphaFoldDB" id="A0A2A9MQR6"/>
<dbReference type="PANTHER" id="PTHR19316:SF18">
    <property type="entry name" value="HSP70-BINDING PROTEIN 1"/>
    <property type="match status" value="1"/>
</dbReference>
<feature type="region of interest" description="Disordered" evidence="1">
    <location>
        <begin position="361"/>
        <end position="380"/>
    </location>
</feature>
<dbReference type="InterPro" id="IPR011989">
    <property type="entry name" value="ARM-like"/>
</dbReference>
<dbReference type="SUPFAM" id="SSF48371">
    <property type="entry name" value="ARM repeat"/>
    <property type="match status" value="1"/>
</dbReference>
<dbReference type="OrthoDB" id="10250458at2759"/>
<evidence type="ECO:0000256" key="1">
    <source>
        <dbReference type="SAM" id="MobiDB-lite"/>
    </source>
</evidence>
<dbReference type="KEGG" id="bbes:BESB_007640"/>
<dbReference type="RefSeq" id="XP_029222431.1">
    <property type="nucleotide sequence ID" value="XM_029359518.1"/>
</dbReference>
<protein>
    <submittedName>
        <fullName evidence="2">Uncharacterized protein</fullName>
    </submittedName>
</protein>
<name>A0A2A9MQR6_BESBE</name>
<dbReference type="GeneID" id="40305826"/>
<dbReference type="InterPro" id="IPR050693">
    <property type="entry name" value="Hsp70_NEF-Inhibitors"/>
</dbReference>
<accession>A0A2A9MQR6</accession>
<evidence type="ECO:0000313" key="2">
    <source>
        <dbReference type="EMBL" id="PFH38422.1"/>
    </source>
</evidence>
<proteinExistence type="predicted"/>
<organism evidence="2 3">
    <name type="scientific">Besnoitia besnoiti</name>
    <name type="common">Apicomplexan protozoan</name>
    <dbReference type="NCBI Taxonomy" id="94643"/>
    <lineage>
        <taxon>Eukaryota</taxon>
        <taxon>Sar</taxon>
        <taxon>Alveolata</taxon>
        <taxon>Apicomplexa</taxon>
        <taxon>Conoidasida</taxon>
        <taxon>Coccidia</taxon>
        <taxon>Eucoccidiorida</taxon>
        <taxon>Eimeriorina</taxon>
        <taxon>Sarcocystidae</taxon>
        <taxon>Besnoitia</taxon>
    </lineage>
</organism>
<reference evidence="2 3" key="1">
    <citation type="submission" date="2017-09" db="EMBL/GenBank/DDBJ databases">
        <title>Genome sequencing of Besnoitia besnoiti strain Bb-Ger1.</title>
        <authorList>
            <person name="Schares G."/>
            <person name="Venepally P."/>
            <person name="Lorenzi H.A."/>
        </authorList>
    </citation>
    <scope>NUCLEOTIDE SEQUENCE [LARGE SCALE GENOMIC DNA]</scope>
    <source>
        <strain evidence="2 3">Bb-Ger1</strain>
    </source>
</reference>
<dbReference type="STRING" id="94643.A0A2A9MQR6"/>
<dbReference type="VEuPathDB" id="ToxoDB:BESB_007640"/>
<dbReference type="GO" id="GO:0005783">
    <property type="term" value="C:endoplasmic reticulum"/>
    <property type="evidence" value="ECO:0007669"/>
    <property type="project" value="TreeGrafter"/>
</dbReference>
<evidence type="ECO:0000313" key="3">
    <source>
        <dbReference type="Proteomes" id="UP000224006"/>
    </source>
</evidence>
<dbReference type="InterPro" id="IPR016024">
    <property type="entry name" value="ARM-type_fold"/>
</dbReference>
<dbReference type="EMBL" id="NWUJ01000001">
    <property type="protein sequence ID" value="PFH38422.1"/>
    <property type="molecule type" value="Genomic_DNA"/>
</dbReference>
<dbReference type="PANTHER" id="PTHR19316">
    <property type="entry name" value="PROTEIN FOLDING REGULATOR"/>
    <property type="match status" value="1"/>
</dbReference>
<gene>
    <name evidence="2" type="ORF">BESB_007640</name>
</gene>
<keyword evidence="3" id="KW-1185">Reference proteome</keyword>
<comment type="caution">
    <text evidence="2">The sequence shown here is derived from an EMBL/GenBank/DDBJ whole genome shotgun (WGS) entry which is preliminary data.</text>
</comment>
<dbReference type="Gene3D" id="1.25.10.10">
    <property type="entry name" value="Leucine-rich Repeat Variant"/>
    <property type="match status" value="1"/>
</dbReference>
<dbReference type="GO" id="GO:0000774">
    <property type="term" value="F:adenyl-nucleotide exchange factor activity"/>
    <property type="evidence" value="ECO:0007669"/>
    <property type="project" value="TreeGrafter"/>
</dbReference>
<dbReference type="Proteomes" id="UP000224006">
    <property type="component" value="Chromosome I"/>
</dbReference>
<sequence>MADGGIWPGLYRWSIEYHDGTVPHGLSQEDRDFLQNAIREALSKQENPAKVLQEQVAILDRFENGSPDVAPRDLLAALSVVQRLVDDYPEIARDFEKLGAIPSFLRLLTTCSAAAQAHEGAQAAAGRESETSRDSALASKTVKTALAILSLVLANNPHVQDAVYKQQGVALLMNLVKEAPPNSSLRVKALTALACQLRHHRASEVAFVNAGGAALLVHAMHSTNEKYQEKAASLMRHLLLEGLMPYEHVQRFDFASALGALLDKSGFENIQFGETIIQLAIALLQQHRVAMAKAPVLAGLREALLARRQRLTQTLTELKGREAGREDLTLVADDFTTQLALLDEAISIAKFPGMKPVEAAADSAARRGGQAPQHSKMLAM</sequence>